<feature type="transmembrane region" description="Helical" evidence="1">
    <location>
        <begin position="59"/>
        <end position="76"/>
    </location>
</feature>
<accession>A0A146FP72</accession>
<proteinExistence type="predicted"/>
<dbReference type="Pfam" id="PF11915">
    <property type="entry name" value="DUF3433"/>
    <property type="match status" value="1"/>
</dbReference>
<sequence>MATKTRHREWIPPALRPPTLVSLAVLSFGMIAALEALHHVSATWVLSPQNGTVLNLVRYLPTFGAIAFGFVFKGIVSDLKKATPWANMSKKWAKGEDSILLDYTNELEIVAVFSALRRKHWPVAIGLLGAFICGALVPLTNSLVYVDWSVPRNTTEIFTQISSFNFENHPLAMANGSLNIPWNSTGEAPYARAISQQLGDVPRATWTTGHYAFDQFTFSSTLNATLTAEVNAVSATMSCQPLRYTRVADSWAADTDDLKAAGCTGSLTFSWYMTSQAWLNITQCSDHGDRDVRILVNYNDYNSSSYNGSICSPKFTSQRMSLSVNSTNSEIMAFAPISDVEPLDVKTSTEALWIYLQNPLDPGTMERFGEGLTRGFYYDLTTRPVANMSNITSAVGVTREGGGVDYFMQVIVRGQPQGTAFDFSLVEAKAVDLAGKIWAEVISILARTRTLKRISGSVNVIDQKILVRTPVLRTLQALLALVGVLAFVFTLGLRPRTVLKRDPGPLAAAGLILSVSKTSTEQEMTNQVRLSAESMAAGLRNAQFTLQQRNIDEDYGVIMQHVHPSDQVEMTALDSRSLTRAAYQPAPKNQDFSPATELGNVSKGWRPASLRFTFKISLLIAAVAVMVGLGVMLWVSNRTNGVCIDTRVSSAALTLSASTILVLFGYCFAGVDSAAQTLAPFNVLRKRPNTRSIFIDDLSFLGRLSGLGSGRIHITLLASAANILTIPAMKLVAAGLFSPLNTVAVESVSIQLDISMTTALDKVSNFWGSDSIIKAASESAEWESTPNYGLHPSSGIIDNLVLDNMTAVAGERNNMSDGMVEARVSAFAVDIECEQTGPADFNISISATDNGFLWFTWSCSTEHCSKSFDSNSFTNINVGVAAGSEITSYIGIVSQDSREYETDPEYVILLADYSSFQNVTPISTTTPVTSATADSLNVTLPTLRAVSCTRNVSVVNVTASFARPTQASIGGGVQLLPWRPVSVKPESVIYERPYPTEDLYYFQPPKVTYRRYASGKYRDGTLSGNSLWPTHASSRNFFELLATDAQYRVGNLSRLLDVEGLADSASYMYRAYVTQVITQLRAYAANPATAPPANQTLPATFIYQQPRVRQNAANTYALEALLAVQACLALLVFYHFPSQAILPNAPGSIAARFSLLANSRIVRRLRQERVTDMQEVKKWREPAALGWWRDDSSEGANSTWRWGVDIGRDVILRSWKRLGELGASPARDQLRSRRRGRNAGSGGFRFTARLRQQHGYTSRAIFRSQSRGASTYLEILTLLEDLFPKFQNATGLYRLLISNLVRYAVVPRSSWKAKRNLLHAIISWFQRARFV</sequence>
<dbReference type="VEuPathDB" id="FungiDB:ASPFODRAFT_56245"/>
<name>A0A146FP72_ASPKA</name>
<feature type="transmembrane region" description="Helical" evidence="1">
    <location>
        <begin position="648"/>
        <end position="669"/>
    </location>
</feature>
<dbReference type="EMBL" id="BCWF01000021">
    <property type="protein sequence ID" value="GAT27438.1"/>
    <property type="molecule type" value="Genomic_DNA"/>
</dbReference>
<protein>
    <submittedName>
        <fullName evidence="2">Uncharacterized protein</fullName>
    </submittedName>
</protein>
<feature type="transmembrane region" description="Helical" evidence="1">
    <location>
        <begin position="616"/>
        <end position="636"/>
    </location>
</feature>
<feature type="transmembrane region" description="Helical" evidence="1">
    <location>
        <begin position="123"/>
        <end position="146"/>
    </location>
</feature>
<evidence type="ECO:0000256" key="1">
    <source>
        <dbReference type="SAM" id="Phobius"/>
    </source>
</evidence>
<keyword evidence="1" id="KW-0472">Membrane</keyword>
<keyword evidence="1" id="KW-0812">Transmembrane</keyword>
<dbReference type="PANTHER" id="PTHR37544">
    <property type="entry name" value="SPRAY-RELATED"/>
    <property type="match status" value="1"/>
</dbReference>
<organism evidence="2 3">
    <name type="scientific">Aspergillus kawachii</name>
    <name type="common">White koji mold</name>
    <name type="synonym">Aspergillus awamori var. kawachi</name>
    <dbReference type="NCBI Taxonomy" id="1069201"/>
    <lineage>
        <taxon>Eukaryota</taxon>
        <taxon>Fungi</taxon>
        <taxon>Dikarya</taxon>
        <taxon>Ascomycota</taxon>
        <taxon>Pezizomycotina</taxon>
        <taxon>Eurotiomycetes</taxon>
        <taxon>Eurotiomycetidae</taxon>
        <taxon>Eurotiales</taxon>
        <taxon>Aspergillaceae</taxon>
        <taxon>Aspergillus</taxon>
        <taxon>Aspergillus subgen. Circumdati</taxon>
    </lineage>
</organism>
<feature type="transmembrane region" description="Helical" evidence="1">
    <location>
        <begin position="20"/>
        <end position="39"/>
    </location>
</feature>
<keyword evidence="1" id="KW-1133">Transmembrane helix</keyword>
<reference evidence="3" key="2">
    <citation type="submission" date="2016-02" db="EMBL/GenBank/DDBJ databases">
        <title>Genome sequencing of Aspergillus luchuensis NBRC 4314.</title>
        <authorList>
            <person name="Yamada O."/>
        </authorList>
    </citation>
    <scope>NUCLEOTIDE SEQUENCE [LARGE SCALE GENOMIC DNA]</scope>
    <source>
        <strain evidence="3">RIB 2604</strain>
    </source>
</reference>
<gene>
    <name evidence="2" type="ORF">RIB2604_02111310</name>
</gene>
<feature type="transmembrane region" description="Helical" evidence="1">
    <location>
        <begin position="475"/>
        <end position="493"/>
    </location>
</feature>
<evidence type="ECO:0000313" key="3">
    <source>
        <dbReference type="Proteomes" id="UP000075230"/>
    </source>
</evidence>
<dbReference type="Proteomes" id="UP000075230">
    <property type="component" value="Unassembled WGS sequence"/>
</dbReference>
<dbReference type="InterPro" id="IPR021840">
    <property type="entry name" value="DUF3433"/>
</dbReference>
<comment type="caution">
    <text evidence="2">The sequence shown here is derived from an EMBL/GenBank/DDBJ whole genome shotgun (WGS) entry which is preliminary data.</text>
</comment>
<dbReference type="PANTHER" id="PTHR37544:SF3">
    <property type="entry name" value="SPRAY"/>
    <property type="match status" value="1"/>
</dbReference>
<evidence type="ECO:0000313" key="2">
    <source>
        <dbReference type="EMBL" id="GAT27438.1"/>
    </source>
</evidence>
<reference evidence="2 3" key="1">
    <citation type="journal article" date="2016" name="DNA Res.">
        <title>Genome sequence of Aspergillus luchuensis NBRC 4314.</title>
        <authorList>
            <person name="Yamada O."/>
            <person name="Machida M."/>
            <person name="Hosoyama A."/>
            <person name="Goto M."/>
            <person name="Takahashi T."/>
            <person name="Futagami T."/>
            <person name="Yamagata Y."/>
            <person name="Takeuchi M."/>
            <person name="Kobayashi T."/>
            <person name="Koike H."/>
            <person name="Abe K."/>
            <person name="Asai K."/>
            <person name="Arita M."/>
            <person name="Fujita N."/>
            <person name="Fukuda K."/>
            <person name="Higa K."/>
            <person name="Horikawa H."/>
            <person name="Ishikawa T."/>
            <person name="Jinno K."/>
            <person name="Kato Y."/>
            <person name="Kirimura K."/>
            <person name="Mizutani O."/>
            <person name="Nakasone K."/>
            <person name="Sano M."/>
            <person name="Shiraishi Y."/>
            <person name="Tsukahara M."/>
            <person name="Gomi K."/>
        </authorList>
    </citation>
    <scope>NUCLEOTIDE SEQUENCE [LARGE SCALE GENOMIC DNA]</scope>
    <source>
        <strain evidence="2 3">RIB 2604</strain>
    </source>
</reference>